<accession>A0ABZ0AXT9</accession>
<evidence type="ECO:0000313" key="3">
    <source>
        <dbReference type="Proteomes" id="UP001302257"/>
    </source>
</evidence>
<dbReference type="Pfam" id="PF12276">
    <property type="entry name" value="DUF3617"/>
    <property type="match status" value="1"/>
</dbReference>
<dbReference type="InterPro" id="IPR022061">
    <property type="entry name" value="DUF3617"/>
</dbReference>
<dbReference type="RefSeq" id="WP_313867109.1">
    <property type="nucleotide sequence ID" value="NZ_CP132507.1"/>
</dbReference>
<sequence length="151" mass="16384">MTRIAPTALALLLVSTFAHAGDNIRPDPGMWVGVTKLSVDRTNWRTMSDTRGCMTKEDATDWESNARQQIAAAQCSVQSLTVSMGKISGTISCANENQVQMKVDGRYDNRSYDIDLVSTSTIMMPPAAGGQAVPVKLYGKWTGRMVGVCSY</sequence>
<protein>
    <submittedName>
        <fullName evidence="2">DUF3617 family protein</fullName>
    </submittedName>
</protein>
<dbReference type="EMBL" id="CP132507">
    <property type="protein sequence ID" value="WNO04257.1"/>
    <property type="molecule type" value="Genomic_DNA"/>
</dbReference>
<reference evidence="2 3" key="1">
    <citation type="submission" date="2023-08" db="EMBL/GenBank/DDBJ databases">
        <title>Rhodoferax potami sp. nov. and Rhodoferax mekongensis sp. nov., isolated from the Mekong River in Thailand.</title>
        <authorList>
            <person name="Kitikhun S."/>
            <person name="Charoenyingcharoen P."/>
            <person name="Siriarchawattana P."/>
            <person name="Likhitrattanapisal S."/>
            <person name="Nilsakha T."/>
            <person name="Chanpet A."/>
            <person name="Rattanawaree P."/>
            <person name="Ingsriswang S."/>
        </authorList>
    </citation>
    <scope>NUCLEOTIDE SEQUENCE [LARGE SCALE GENOMIC DNA]</scope>
    <source>
        <strain evidence="2 3">TBRC 17307</strain>
    </source>
</reference>
<gene>
    <name evidence="2" type="ORF">RAN89_15300</name>
</gene>
<keyword evidence="1" id="KW-0732">Signal</keyword>
<evidence type="ECO:0000313" key="2">
    <source>
        <dbReference type="EMBL" id="WNO04257.1"/>
    </source>
</evidence>
<feature type="chain" id="PRO_5046173712" evidence="1">
    <location>
        <begin position="21"/>
        <end position="151"/>
    </location>
</feature>
<proteinExistence type="predicted"/>
<name>A0ABZ0AXT9_9BURK</name>
<evidence type="ECO:0000256" key="1">
    <source>
        <dbReference type="SAM" id="SignalP"/>
    </source>
</evidence>
<keyword evidence="3" id="KW-1185">Reference proteome</keyword>
<feature type="signal peptide" evidence="1">
    <location>
        <begin position="1"/>
        <end position="20"/>
    </location>
</feature>
<dbReference type="Proteomes" id="UP001302257">
    <property type="component" value="Chromosome"/>
</dbReference>
<organism evidence="2 3">
    <name type="scientific">Rhodoferax mekongensis</name>
    <dbReference type="NCBI Taxonomy" id="3068341"/>
    <lineage>
        <taxon>Bacteria</taxon>
        <taxon>Pseudomonadati</taxon>
        <taxon>Pseudomonadota</taxon>
        <taxon>Betaproteobacteria</taxon>
        <taxon>Burkholderiales</taxon>
        <taxon>Comamonadaceae</taxon>
        <taxon>Rhodoferax</taxon>
    </lineage>
</organism>